<keyword evidence="5" id="KW-1185">Reference proteome</keyword>
<evidence type="ECO:0000313" key="4">
    <source>
        <dbReference type="EMBL" id="SDP64888.1"/>
    </source>
</evidence>
<dbReference type="Proteomes" id="UP000198549">
    <property type="component" value="Chromosome I"/>
</dbReference>
<dbReference type="Pfam" id="PF10976">
    <property type="entry name" value="DUF2790"/>
    <property type="match status" value="1"/>
</dbReference>
<gene>
    <name evidence="3" type="ORF">BVK86_03110</name>
    <name evidence="2" type="ORF">F7R15_03115</name>
    <name evidence="4" type="ORF">SAMN04490202_5352</name>
</gene>
<organism evidence="4 6">
    <name type="scientific">Pseudomonas reinekei</name>
    <dbReference type="NCBI Taxonomy" id="395598"/>
    <lineage>
        <taxon>Bacteria</taxon>
        <taxon>Pseudomonadati</taxon>
        <taxon>Pseudomonadota</taxon>
        <taxon>Gammaproteobacteria</taxon>
        <taxon>Pseudomonadales</taxon>
        <taxon>Pseudomonadaceae</taxon>
        <taxon>Pseudomonas</taxon>
    </lineage>
</organism>
<dbReference type="EMBL" id="MSTQ01000002">
    <property type="protein sequence ID" value="OLU05277.1"/>
    <property type="molecule type" value="Genomic_DNA"/>
</dbReference>
<evidence type="ECO:0000313" key="7">
    <source>
        <dbReference type="Proteomes" id="UP000460142"/>
    </source>
</evidence>
<evidence type="ECO:0000313" key="5">
    <source>
        <dbReference type="Proteomes" id="UP000186756"/>
    </source>
</evidence>
<evidence type="ECO:0000313" key="2">
    <source>
        <dbReference type="EMBL" id="KAB0487841.1"/>
    </source>
</evidence>
<evidence type="ECO:0000256" key="1">
    <source>
        <dbReference type="SAM" id="SignalP"/>
    </source>
</evidence>
<reference evidence="2 7" key="4">
    <citation type="submission" date="2019-09" db="EMBL/GenBank/DDBJ databases">
        <title>Draft genome sequences of 48 bacterial type strains from the CCUG.</title>
        <authorList>
            <person name="Tunovic T."/>
            <person name="Pineiro-Iglesias B."/>
            <person name="Unosson C."/>
            <person name="Inganas E."/>
            <person name="Ohlen M."/>
            <person name="Cardew S."/>
            <person name="Jensie-Markopoulos S."/>
            <person name="Salva-Serra F."/>
            <person name="Jaen-Luchoro D."/>
            <person name="Karlsson R."/>
            <person name="Svensson-Stadler L."/>
            <person name="Chun J."/>
            <person name="Moore E."/>
        </authorList>
    </citation>
    <scope>NUCLEOTIDE SEQUENCE [LARGE SCALE GENOMIC DNA]</scope>
    <source>
        <strain evidence="2 7">CCUG 53116</strain>
    </source>
</reference>
<dbReference type="AlphaFoldDB" id="A0A1H0UFX0"/>
<dbReference type="EMBL" id="LT629709">
    <property type="protein sequence ID" value="SDP64888.1"/>
    <property type="molecule type" value="Genomic_DNA"/>
</dbReference>
<proteinExistence type="predicted"/>
<feature type="chain" id="PRO_5015065295" evidence="1">
    <location>
        <begin position="24"/>
        <end position="89"/>
    </location>
</feature>
<dbReference type="OrthoDB" id="7017737at2"/>
<dbReference type="Gene3D" id="2.30.140.50">
    <property type="entry name" value="Protein of unknown function DUF2790"/>
    <property type="match status" value="1"/>
</dbReference>
<reference evidence="3" key="3">
    <citation type="submission" date="2017-01" db="EMBL/GenBank/DDBJ databases">
        <authorList>
            <person name="Mah S.A."/>
            <person name="Swanson W.J."/>
            <person name="Moy G.W."/>
            <person name="Vacquier V.D."/>
        </authorList>
    </citation>
    <scope>NUCLEOTIDE SEQUENCE [LARGE SCALE GENOMIC DNA]</scope>
    <source>
        <strain evidence="3">MT1</strain>
    </source>
</reference>
<accession>A0A1H0UFX0</accession>
<name>A0A1H0UFX0_PSERE</name>
<protein>
    <submittedName>
        <fullName evidence="2">DUF2790 domain-containing protein</fullName>
    </submittedName>
</protein>
<dbReference type="Proteomes" id="UP000186756">
    <property type="component" value="Unassembled WGS sequence"/>
</dbReference>
<dbReference type="EMBL" id="VZPS01000002">
    <property type="protein sequence ID" value="KAB0487841.1"/>
    <property type="molecule type" value="Genomic_DNA"/>
</dbReference>
<reference evidence="5" key="2">
    <citation type="submission" date="2017-01" db="EMBL/GenBank/DDBJ databases">
        <authorList>
            <person name="Poblete-Castro I."/>
        </authorList>
    </citation>
    <scope>NUCLEOTIDE SEQUENCE [LARGE SCALE GENOMIC DNA]</scope>
    <source>
        <strain evidence="5">DSM 18361 / CCUG 53116 / MT1</strain>
    </source>
</reference>
<dbReference type="Proteomes" id="UP000460142">
    <property type="component" value="Unassembled WGS sequence"/>
</dbReference>
<feature type="signal peptide" evidence="1">
    <location>
        <begin position="1"/>
        <end position="23"/>
    </location>
</feature>
<evidence type="ECO:0000313" key="3">
    <source>
        <dbReference type="EMBL" id="OLU05277.1"/>
    </source>
</evidence>
<evidence type="ECO:0000313" key="6">
    <source>
        <dbReference type="Proteomes" id="UP000198549"/>
    </source>
</evidence>
<dbReference type="InterPro" id="IPR021245">
    <property type="entry name" value="DUF2790"/>
</dbReference>
<keyword evidence="1" id="KW-0732">Signal</keyword>
<dbReference type="RefSeq" id="WP_075945033.1">
    <property type="nucleotide sequence ID" value="NZ_LT629709.1"/>
</dbReference>
<reference evidence="4 6" key="1">
    <citation type="submission" date="2016-10" db="EMBL/GenBank/DDBJ databases">
        <authorList>
            <person name="de Groot N.N."/>
        </authorList>
    </citation>
    <scope>NUCLEOTIDE SEQUENCE [LARGE SCALE GENOMIC DNA]</scope>
    <source>
        <strain evidence="4 6">BS3776</strain>
    </source>
</reference>
<sequence>MNSRVLLVSSAFVCAAFSEFALADTTSAQPVASYHYGMPLHVGKVIALTEPTTLECQVVTAKMTYIDEQSGRPAELAYRKLSDACSYQN</sequence>